<name>A0AB39UNR5_9BIFI</name>
<dbReference type="Gene3D" id="1.10.357.10">
    <property type="entry name" value="Tetracycline Repressor, domain 2"/>
    <property type="match status" value="1"/>
</dbReference>
<sequence length="211" mass="22825">MGDTGGSQENHRQRNPQHTRQTLLRAACRLFSIHGFSSTTMRQIAEDAHVSVGLVNRYFDSKEKLFRECLREAAKGLQSINENASDKGVPGDMSALARAISQQVTSSAWGHEGDLLLLLVRSSGDPGIERLRAEAFTEMASRILHSADGSHSDKGALRAQIVLAAAVGMVILRSAKAFDPLSGITSEALAEPMQDLLSAMFVPEEHLESGE</sequence>
<dbReference type="PANTHER" id="PTHR30055:SF234">
    <property type="entry name" value="HTH-TYPE TRANSCRIPTIONAL REGULATOR BETI"/>
    <property type="match status" value="1"/>
</dbReference>
<dbReference type="GO" id="GO:0003700">
    <property type="term" value="F:DNA-binding transcription factor activity"/>
    <property type="evidence" value="ECO:0007669"/>
    <property type="project" value="TreeGrafter"/>
</dbReference>
<accession>A0AB39UNR5</accession>
<evidence type="ECO:0000256" key="3">
    <source>
        <dbReference type="ARBA" id="ARBA00023163"/>
    </source>
</evidence>
<dbReference type="GO" id="GO:0000976">
    <property type="term" value="F:transcription cis-regulatory region binding"/>
    <property type="evidence" value="ECO:0007669"/>
    <property type="project" value="TreeGrafter"/>
</dbReference>
<dbReference type="EMBL" id="CP129683">
    <property type="protein sequence ID" value="XDS50516.1"/>
    <property type="molecule type" value="Genomic_DNA"/>
</dbReference>
<dbReference type="EMBL" id="CP129675">
    <property type="protein sequence ID" value="XDS45924.1"/>
    <property type="molecule type" value="Genomic_DNA"/>
</dbReference>
<dbReference type="InterPro" id="IPR009057">
    <property type="entry name" value="Homeodomain-like_sf"/>
</dbReference>
<evidence type="ECO:0000259" key="5">
    <source>
        <dbReference type="PROSITE" id="PS50977"/>
    </source>
</evidence>
<evidence type="ECO:0000313" key="7">
    <source>
        <dbReference type="EMBL" id="XDS49294.1"/>
    </source>
</evidence>
<evidence type="ECO:0000256" key="1">
    <source>
        <dbReference type="ARBA" id="ARBA00023015"/>
    </source>
</evidence>
<feature type="domain" description="HTH tetR-type" evidence="5">
    <location>
        <begin position="17"/>
        <end position="77"/>
    </location>
</feature>
<dbReference type="AlphaFoldDB" id="A0AB39UNR5"/>
<evidence type="ECO:0000256" key="4">
    <source>
        <dbReference type="PROSITE-ProRule" id="PRU00335"/>
    </source>
</evidence>
<protein>
    <submittedName>
        <fullName evidence="8">TetR/AcrR family transcriptional regulator</fullName>
    </submittedName>
</protein>
<organism evidence="8">
    <name type="scientific">Bifidobacterium fermentum</name>
    <dbReference type="NCBI Taxonomy" id="3059035"/>
    <lineage>
        <taxon>Bacteria</taxon>
        <taxon>Bacillati</taxon>
        <taxon>Actinomycetota</taxon>
        <taxon>Actinomycetes</taxon>
        <taxon>Bifidobacteriales</taxon>
        <taxon>Bifidobacteriaceae</taxon>
        <taxon>Bifidobacterium</taxon>
    </lineage>
</organism>
<keyword evidence="3" id="KW-0804">Transcription</keyword>
<dbReference type="PRINTS" id="PR00455">
    <property type="entry name" value="HTHTETR"/>
</dbReference>
<dbReference type="KEGG" id="bfk:QN062_09055"/>
<dbReference type="InterPro" id="IPR036271">
    <property type="entry name" value="Tet_transcr_reg_TetR-rel_C_sf"/>
</dbReference>
<reference evidence="8" key="1">
    <citation type="submission" date="2023-07" db="EMBL/GenBank/DDBJ databases">
        <title>Bifidobacterium aquikefiriaerophilum sp. nov. and Bifidobacterium eccum sp. nov., isolated from water kefir.</title>
        <authorList>
            <person name="Breselge S."/>
            <person name="Bellassi P."/>
            <person name="Barcenilla C."/>
            <person name="Alvarez-Ordonez A."/>
            <person name="Morelli L."/>
            <person name="Cotter P.D."/>
        </authorList>
    </citation>
    <scope>NUCLEOTIDE SEQUENCE</scope>
    <source>
        <strain evidence="8">WK012_4_13</strain>
        <strain evidence="7">WK013_4_14</strain>
        <strain evidence="6">WK048_4_13</strain>
    </source>
</reference>
<evidence type="ECO:0000256" key="2">
    <source>
        <dbReference type="ARBA" id="ARBA00023125"/>
    </source>
</evidence>
<dbReference type="PROSITE" id="PS01081">
    <property type="entry name" value="HTH_TETR_1"/>
    <property type="match status" value="1"/>
</dbReference>
<dbReference type="PROSITE" id="PS50977">
    <property type="entry name" value="HTH_TETR_2"/>
    <property type="match status" value="1"/>
</dbReference>
<dbReference type="SUPFAM" id="SSF48498">
    <property type="entry name" value="Tetracyclin repressor-like, C-terminal domain"/>
    <property type="match status" value="1"/>
</dbReference>
<dbReference type="InterPro" id="IPR023772">
    <property type="entry name" value="DNA-bd_HTH_TetR-type_CS"/>
</dbReference>
<dbReference type="PANTHER" id="PTHR30055">
    <property type="entry name" value="HTH-TYPE TRANSCRIPTIONAL REGULATOR RUTR"/>
    <property type="match status" value="1"/>
</dbReference>
<evidence type="ECO:0000313" key="8">
    <source>
        <dbReference type="EMBL" id="XDS50516.1"/>
    </source>
</evidence>
<dbReference type="InterPro" id="IPR001647">
    <property type="entry name" value="HTH_TetR"/>
</dbReference>
<evidence type="ECO:0000313" key="6">
    <source>
        <dbReference type="EMBL" id="XDS45924.1"/>
    </source>
</evidence>
<feature type="DNA-binding region" description="H-T-H motif" evidence="4">
    <location>
        <begin position="40"/>
        <end position="59"/>
    </location>
</feature>
<dbReference type="InterPro" id="IPR050109">
    <property type="entry name" value="HTH-type_TetR-like_transc_reg"/>
</dbReference>
<dbReference type="Pfam" id="PF00440">
    <property type="entry name" value="TetR_N"/>
    <property type="match status" value="1"/>
</dbReference>
<keyword evidence="1" id="KW-0805">Transcription regulation</keyword>
<dbReference type="SUPFAM" id="SSF46689">
    <property type="entry name" value="Homeodomain-like"/>
    <property type="match status" value="1"/>
</dbReference>
<proteinExistence type="predicted"/>
<keyword evidence="2 4" id="KW-0238">DNA-binding</keyword>
<dbReference type="EMBL" id="CP129682">
    <property type="protein sequence ID" value="XDS49294.1"/>
    <property type="molecule type" value="Genomic_DNA"/>
</dbReference>
<gene>
    <name evidence="8" type="ORF">QN062_09055</name>
    <name evidence="7" type="ORF">QN216_03250</name>
    <name evidence="6" type="ORF">QN217_07195</name>
</gene>
<dbReference type="RefSeq" id="WP_369341480.1">
    <property type="nucleotide sequence ID" value="NZ_CP129675.1"/>
</dbReference>